<dbReference type="FunFam" id="1.10.286.10:FF:000001">
    <property type="entry name" value="GTP cyclohydrolase 1"/>
    <property type="match status" value="1"/>
</dbReference>
<comment type="similarity">
    <text evidence="3 6">Belongs to the GTP cyclohydrolase I family.</text>
</comment>
<protein>
    <recommendedName>
        <fullName evidence="6">GTP cyclohydrolase 1</fullName>
        <ecNumber evidence="6">3.5.4.16</ecNumber>
    </recommendedName>
    <alternativeName>
        <fullName evidence="6">GTP cyclohydrolase I</fullName>
        <shortName evidence="6">GTP-CH-I</shortName>
    </alternativeName>
</protein>
<dbReference type="GO" id="GO:0046654">
    <property type="term" value="P:tetrahydrofolate biosynthetic process"/>
    <property type="evidence" value="ECO:0007669"/>
    <property type="project" value="UniProtKB-UniRule"/>
</dbReference>
<keyword evidence="4 6" id="KW-0554">One-carbon metabolism</keyword>
<dbReference type="PANTHER" id="PTHR11109">
    <property type="entry name" value="GTP CYCLOHYDROLASE I"/>
    <property type="match status" value="1"/>
</dbReference>
<evidence type="ECO:0000313" key="10">
    <source>
        <dbReference type="Proteomes" id="UP000005777"/>
    </source>
</evidence>
<keyword evidence="10" id="KW-1185">Reference proteome</keyword>
<dbReference type="InterPro" id="IPR020602">
    <property type="entry name" value="GTP_CycHdrlase_I_dom"/>
</dbReference>
<comment type="caution">
    <text evidence="9">The sequence shown here is derived from an EMBL/GenBank/DDBJ whole genome shotgun (WGS) entry which is preliminary data.</text>
</comment>
<evidence type="ECO:0000256" key="4">
    <source>
        <dbReference type="ARBA" id="ARBA00022563"/>
    </source>
</evidence>
<dbReference type="PROSITE" id="PS00860">
    <property type="entry name" value="GTP_CYCLOHYDROL_1_2"/>
    <property type="match status" value="1"/>
</dbReference>
<keyword evidence="6" id="KW-0862">Zinc</keyword>
<dbReference type="GO" id="GO:0006730">
    <property type="term" value="P:one-carbon metabolic process"/>
    <property type="evidence" value="ECO:0007669"/>
    <property type="project" value="UniProtKB-UniRule"/>
</dbReference>
<gene>
    <name evidence="6" type="primary">folE</name>
    <name evidence="9" type="ORF">HMPREF9020_00512</name>
</gene>
<keyword evidence="6" id="KW-0342">GTP-binding</keyword>
<dbReference type="EMBL" id="ADCX01000003">
    <property type="protein sequence ID" value="EFG26883.1"/>
    <property type="molecule type" value="Genomic_DNA"/>
</dbReference>
<dbReference type="GO" id="GO:0008270">
    <property type="term" value="F:zinc ion binding"/>
    <property type="evidence" value="ECO:0007669"/>
    <property type="project" value="UniProtKB-UniRule"/>
</dbReference>
<evidence type="ECO:0000313" key="9">
    <source>
        <dbReference type="EMBL" id="EFG26883.1"/>
    </source>
</evidence>
<dbReference type="GO" id="GO:0003934">
    <property type="term" value="F:GTP cyclohydrolase I activity"/>
    <property type="evidence" value="ECO:0007669"/>
    <property type="project" value="UniProtKB-UniRule"/>
</dbReference>
<evidence type="ECO:0000256" key="3">
    <source>
        <dbReference type="ARBA" id="ARBA00008085"/>
    </source>
</evidence>
<keyword evidence="5 6" id="KW-0378">Hydrolase</keyword>
<dbReference type="Proteomes" id="UP000005777">
    <property type="component" value="Unassembled WGS sequence"/>
</dbReference>
<comment type="subunit">
    <text evidence="6">Homopolymer.</text>
</comment>
<dbReference type="PROSITE" id="PS00859">
    <property type="entry name" value="GTP_CYCLOHYDROL_1_1"/>
    <property type="match status" value="1"/>
</dbReference>
<dbReference type="SUPFAM" id="SSF55620">
    <property type="entry name" value="Tetrahydrobiopterin biosynthesis enzymes-like"/>
    <property type="match status" value="1"/>
</dbReference>
<dbReference type="NCBIfam" id="NF006825">
    <property type="entry name" value="PRK09347.1-2"/>
    <property type="match status" value="1"/>
</dbReference>
<evidence type="ECO:0000256" key="6">
    <source>
        <dbReference type="HAMAP-Rule" id="MF_00223"/>
    </source>
</evidence>
<comment type="catalytic activity">
    <reaction evidence="1 6">
        <text>GTP + H2O = 7,8-dihydroneopterin 3'-triphosphate + formate + H(+)</text>
        <dbReference type="Rhea" id="RHEA:17473"/>
        <dbReference type="ChEBI" id="CHEBI:15377"/>
        <dbReference type="ChEBI" id="CHEBI:15378"/>
        <dbReference type="ChEBI" id="CHEBI:15740"/>
        <dbReference type="ChEBI" id="CHEBI:37565"/>
        <dbReference type="ChEBI" id="CHEBI:58462"/>
        <dbReference type="EC" id="3.5.4.16"/>
    </reaction>
</comment>
<dbReference type="InterPro" id="IPR018234">
    <property type="entry name" value="GTP_CycHdrlase_I_CS"/>
</dbReference>
<dbReference type="AlphaFoldDB" id="W5IJ43"/>
<comment type="pathway">
    <text evidence="2 6">Cofactor biosynthesis; 7,8-dihydroneopterin triphosphate biosynthesis; 7,8-dihydroneopterin triphosphate from GTP: step 1/1.</text>
</comment>
<dbReference type="FunFam" id="3.30.1130.10:FF:000001">
    <property type="entry name" value="GTP cyclohydrolase 1"/>
    <property type="match status" value="1"/>
</dbReference>
<name>W5IJ43_SCAIO</name>
<evidence type="ECO:0000256" key="7">
    <source>
        <dbReference type="SAM" id="MobiDB-lite"/>
    </source>
</evidence>
<reference evidence="9 10" key="1">
    <citation type="submission" date="2012-01" db="EMBL/GenBank/DDBJ databases">
        <title>The Genome Sequence of Scardovia inopinata F0304.</title>
        <authorList>
            <consortium name="The Broad Institute Genome Sequencing Platform"/>
            <person name="Ward D."/>
            <person name="Earl A."/>
            <person name="Feldgarden M."/>
            <person name="Gevers D."/>
            <person name="Young S."/>
            <person name="Zeng Q."/>
            <person name="Koehrsen M."/>
            <person name="Alvarado L."/>
            <person name="Berlin A.M."/>
            <person name="Borenstein D."/>
            <person name="Chapman S.B."/>
            <person name="Chen Z."/>
            <person name="Engels R."/>
            <person name="Freedman E."/>
            <person name="Gellesch M."/>
            <person name="Goldberg J."/>
            <person name="Griggs A."/>
            <person name="Gujja S."/>
            <person name="Heilman E.R."/>
            <person name="Heiman D.I."/>
            <person name="Hepburn T.A."/>
            <person name="Howarth C."/>
            <person name="Jen D."/>
            <person name="Larson L."/>
            <person name="Mehta T."/>
            <person name="Park D."/>
            <person name="Pearson M."/>
            <person name="Richards J."/>
            <person name="Roberts A."/>
            <person name="Saif S."/>
            <person name="Shea T.D."/>
            <person name="Shenoy N."/>
            <person name="Sisk P."/>
            <person name="Stolte C."/>
            <person name="Sykes S.N."/>
            <person name="Walk T."/>
            <person name="White J."/>
            <person name="Yandava C."/>
            <person name="Izard J."/>
            <person name="Baranova O.V."/>
            <person name="Blanton J.M."/>
            <person name="Tanner A.C."/>
            <person name="Dewhirst F."/>
            <person name="Haas B."/>
            <person name="Nusbaum C."/>
            <person name="Birren B."/>
        </authorList>
    </citation>
    <scope>NUCLEOTIDE SEQUENCE [LARGE SCALE GENOMIC DNA]</scope>
    <source>
        <strain evidence="9 10">F0304</strain>
    </source>
</reference>
<feature type="compositionally biased region" description="Low complexity" evidence="7">
    <location>
        <begin position="10"/>
        <end position="20"/>
    </location>
</feature>
<dbReference type="NCBIfam" id="TIGR00063">
    <property type="entry name" value="folE"/>
    <property type="match status" value="1"/>
</dbReference>
<keyword evidence="6" id="KW-0479">Metal-binding</keyword>
<organism evidence="9 10">
    <name type="scientific">Scardovia inopinata F0304</name>
    <dbReference type="NCBI Taxonomy" id="641146"/>
    <lineage>
        <taxon>Bacteria</taxon>
        <taxon>Bacillati</taxon>
        <taxon>Actinomycetota</taxon>
        <taxon>Actinomycetes</taxon>
        <taxon>Bifidobacteriales</taxon>
        <taxon>Bifidobacteriaceae</taxon>
        <taxon>Scardovia</taxon>
    </lineage>
</organism>
<proteinExistence type="inferred from homology"/>
<dbReference type="Pfam" id="PF01227">
    <property type="entry name" value="GTP_cyclohydroI"/>
    <property type="match status" value="1"/>
</dbReference>
<feature type="region of interest" description="Disordered" evidence="7">
    <location>
        <begin position="1"/>
        <end position="23"/>
    </location>
</feature>
<dbReference type="GO" id="GO:0005737">
    <property type="term" value="C:cytoplasm"/>
    <property type="evidence" value="ECO:0007669"/>
    <property type="project" value="TreeGrafter"/>
</dbReference>
<dbReference type="HAMAP" id="MF_00223">
    <property type="entry name" value="FolE"/>
    <property type="match status" value="1"/>
</dbReference>
<dbReference type="NCBIfam" id="NF006826">
    <property type="entry name" value="PRK09347.1-3"/>
    <property type="match status" value="1"/>
</dbReference>
<feature type="binding site" evidence="6">
    <location>
        <position position="97"/>
    </location>
    <ligand>
        <name>Zn(2+)</name>
        <dbReference type="ChEBI" id="CHEBI:29105"/>
    </ligand>
</feature>
<evidence type="ECO:0000256" key="5">
    <source>
        <dbReference type="ARBA" id="ARBA00022801"/>
    </source>
</evidence>
<dbReference type="GO" id="GO:0006729">
    <property type="term" value="P:tetrahydrobiopterin biosynthetic process"/>
    <property type="evidence" value="ECO:0007669"/>
    <property type="project" value="TreeGrafter"/>
</dbReference>
<dbReference type="HOGENOM" id="CLU_049768_3_3_11"/>
<dbReference type="InterPro" id="IPR043133">
    <property type="entry name" value="GTP-CH-I_C/QueF"/>
</dbReference>
<feature type="binding site" evidence="6">
    <location>
        <position position="169"/>
    </location>
    <ligand>
        <name>Zn(2+)</name>
        <dbReference type="ChEBI" id="CHEBI:29105"/>
    </ligand>
</feature>
<feature type="domain" description="GTP cyclohydrolase I" evidence="8">
    <location>
        <begin position="29"/>
        <end position="204"/>
    </location>
</feature>
<evidence type="ECO:0000256" key="2">
    <source>
        <dbReference type="ARBA" id="ARBA00005080"/>
    </source>
</evidence>
<dbReference type="PANTHER" id="PTHR11109:SF7">
    <property type="entry name" value="GTP CYCLOHYDROLASE 1"/>
    <property type="match status" value="1"/>
</dbReference>
<dbReference type="eggNOG" id="COG0302">
    <property type="taxonomic scope" value="Bacteria"/>
</dbReference>
<keyword evidence="6" id="KW-0547">Nucleotide-binding</keyword>
<dbReference type="InterPro" id="IPR001474">
    <property type="entry name" value="GTP_CycHdrlase_I"/>
</dbReference>
<feature type="binding site" evidence="6">
    <location>
        <position position="100"/>
    </location>
    <ligand>
        <name>Zn(2+)</name>
        <dbReference type="ChEBI" id="CHEBI:29105"/>
    </ligand>
</feature>
<dbReference type="EC" id="3.5.4.16" evidence="6"/>
<evidence type="ECO:0000259" key="8">
    <source>
        <dbReference type="Pfam" id="PF01227"/>
    </source>
</evidence>
<dbReference type="InterPro" id="IPR043134">
    <property type="entry name" value="GTP-CH-I_N"/>
</dbReference>
<dbReference type="Gene3D" id="1.10.286.10">
    <property type="match status" value="1"/>
</dbReference>
<accession>W5IJ43</accession>
<dbReference type="GO" id="GO:0005525">
    <property type="term" value="F:GTP binding"/>
    <property type="evidence" value="ECO:0007669"/>
    <property type="project" value="UniProtKB-KW"/>
</dbReference>
<dbReference type="Gene3D" id="3.30.1130.10">
    <property type="match status" value="1"/>
</dbReference>
<evidence type="ECO:0000256" key="1">
    <source>
        <dbReference type="ARBA" id="ARBA00001052"/>
    </source>
</evidence>
<dbReference type="UniPathway" id="UPA00848">
    <property type="reaction ID" value="UER00151"/>
</dbReference>
<sequence length="211" mass="23490">MSRTTNSEDSSLSSSLPAPAQHIDSEGVRRAVRDYLIAIGEDPDREGLKGTPDRIARASQELFAGLRQDPQDVLSARFDVKTEDLIVVRDIEFFSVCEHHLLPFHGLAHIGYIPTKDKVVGLSKLARLVQVYARRPQIQERMTQQIADALMDVLEAKGAIVITDCEHMCMSMRGVKQSQARTVTSAVRGYLRQSDTRSEALRLILDAPALH</sequence>